<dbReference type="Pfam" id="PF13555">
    <property type="entry name" value="AAA_29"/>
    <property type="match status" value="1"/>
</dbReference>
<dbReference type="STRING" id="574651.SAMN04487968_10996"/>
<dbReference type="Gene3D" id="1.20.5.340">
    <property type="match status" value="1"/>
</dbReference>
<dbReference type="Gene3D" id="3.40.1140.10">
    <property type="match status" value="1"/>
</dbReference>
<accession>A0A1I1L0X2</accession>
<dbReference type="RefSeq" id="WP_091124496.1">
    <property type="nucleotide sequence ID" value="NZ_FOLB01000009.1"/>
</dbReference>
<gene>
    <name evidence="2" type="ORF">SAMN04487968_10996</name>
</gene>
<name>A0A1I1L0X2_9ACTN</name>
<keyword evidence="1" id="KW-0175">Coiled coil</keyword>
<dbReference type="Pfam" id="PF13558">
    <property type="entry name" value="SbcC_Walker_B"/>
    <property type="match status" value="1"/>
</dbReference>
<protein>
    <submittedName>
        <fullName evidence="2">Uncharacterized protein YPO0396</fullName>
    </submittedName>
</protein>
<dbReference type="OrthoDB" id="174137at2"/>
<evidence type="ECO:0000313" key="3">
    <source>
        <dbReference type="Proteomes" id="UP000198832"/>
    </source>
</evidence>
<sequence length="1169" mass="128660">MTTDALDATAGLGGLGGLGGVNVDPDFDEGTANEGLFDRASVATPADDTVQWRAELLQLVNWGGFVGLTRVPLHGDSTMISGASGVGKSTILDAYTALMMPSDTKFNGASNDAVAGRARSAGQRNLLSYLRGAVDVIDDPRTGRPVEKLLRGRGADTWGAVAMTFVNDQGRRFTALRTYYVPRRATRSGEVQMQLASLEGALSLESLEVAVAERFHANTLKKLFPGIRVHKTYAEFAAVLHARLGIGANGDGSKALRLLARIQAGNQVRSVDELYKEMVLERPSTYAAADRAIEHFDDLDSAYSAMRTEEQKLQLLEPITGLHERRVAAEARSAELDAYGVTLAGDTPLRLWLLKTHQRLLEAAGARNRTGRAATAEALTAATAAEAALQRDLEVAKAAHRDAGGSTLQSLAATLEQEQIARAARVARRAELQERLLPILDVTDPEGGWDASGLESADEFALLQASAREWLAGHEARQRELTSARDVTVGRRYPLQERRSELTRERASLESRAGRVPVALHELRAELARASGLDAEELPFVAELVDVKPEESRWRTAVETVLGGSARVMLVPLDRLEEFSRRIDGVRLRGRITFEGVELDLPAPGPADPDRVAGKLLFKESRFSGWVQTHVAEPARNALCVSTPDELVGPGLRVTEAGQTRNGRRGSHGRNDQRSIIGFSNEEAIGEIDTELAGLEQKLTTLDADIADLDAELSVLGRRRASYDAVAVARFDDLDVAGSDRRIAEIEARRTELLSADDQLAVLERQIVELETRLEDARKLRFGLEQEQKRLADEHAELVDSEDIVNDRVEEMEGSGRVVLTAEHEASLAAELAAATAPDDPDDLDRFHANSQRLDERLRQAVTDAQAELRRVDDDLTTIFRAYKLRWDSPNLGATVESYPDFARILGEIRATGLAERRSEWRRRLTEWSGQDLVPLLGAMAASIEEIEDRLEPINAILRRLEFGAAGDRLRIRLRRLAPAHVQVFMKDLRTLSAGTTQELDEAGMEARFTQLSRFMQQLRRPEHALDGLSDRDRLLDVRRHVEISAERYDHLSGELRATYRTLGEKSGGESQELVAFIVGSALRFRLGDEMRSRPRFAPVFLDEGFVKADSEFAGRAVRAWRGLGFQLIIGVPLDKVTGLEPHMDELLAITKNPTTHQSWITPISDAVS</sequence>
<dbReference type="AlphaFoldDB" id="A0A1I1L0X2"/>
<dbReference type="Proteomes" id="UP000198832">
    <property type="component" value="Unassembled WGS sequence"/>
</dbReference>
<dbReference type="SUPFAM" id="SSF52540">
    <property type="entry name" value="P-loop containing nucleoside triphosphate hydrolases"/>
    <property type="match status" value="1"/>
</dbReference>
<keyword evidence="3" id="KW-1185">Reference proteome</keyword>
<proteinExistence type="predicted"/>
<reference evidence="2 3" key="1">
    <citation type="submission" date="2016-10" db="EMBL/GenBank/DDBJ databases">
        <authorList>
            <person name="de Groot N.N."/>
        </authorList>
    </citation>
    <scope>NUCLEOTIDE SEQUENCE [LARGE SCALE GENOMIC DNA]</scope>
    <source>
        <strain evidence="2 3">CGMCC 1.7056</strain>
    </source>
</reference>
<evidence type="ECO:0000313" key="2">
    <source>
        <dbReference type="EMBL" id="SFC66709.1"/>
    </source>
</evidence>
<dbReference type="InterPro" id="IPR027417">
    <property type="entry name" value="P-loop_NTPase"/>
</dbReference>
<dbReference type="EMBL" id="FOLB01000009">
    <property type="protein sequence ID" value="SFC66709.1"/>
    <property type="molecule type" value="Genomic_DNA"/>
</dbReference>
<evidence type="ECO:0000256" key="1">
    <source>
        <dbReference type="SAM" id="Coils"/>
    </source>
</evidence>
<organism evidence="2 3">
    <name type="scientific">Nocardioides terrae</name>
    <dbReference type="NCBI Taxonomy" id="574651"/>
    <lineage>
        <taxon>Bacteria</taxon>
        <taxon>Bacillati</taxon>
        <taxon>Actinomycetota</taxon>
        <taxon>Actinomycetes</taxon>
        <taxon>Propionibacteriales</taxon>
        <taxon>Nocardioidaceae</taxon>
        <taxon>Nocardioides</taxon>
    </lineage>
</organism>
<feature type="coiled-coil region" evidence="1">
    <location>
        <begin position="753"/>
        <end position="794"/>
    </location>
</feature>